<keyword evidence="1" id="KW-0472">Membrane</keyword>
<keyword evidence="3" id="KW-0645">Protease</keyword>
<keyword evidence="4" id="KW-1185">Reference proteome</keyword>
<dbReference type="EMBL" id="JBEPMP010000001">
    <property type="protein sequence ID" value="MET3728161.1"/>
    <property type="molecule type" value="Genomic_DNA"/>
</dbReference>
<feature type="transmembrane region" description="Helical" evidence="1">
    <location>
        <begin position="122"/>
        <end position="140"/>
    </location>
</feature>
<feature type="transmembrane region" description="Helical" evidence="1">
    <location>
        <begin position="50"/>
        <end position="70"/>
    </location>
</feature>
<gene>
    <name evidence="3" type="ORF">ABID52_001742</name>
</gene>
<comment type="caution">
    <text evidence="3">The sequence shown here is derived from an EMBL/GenBank/DDBJ whole genome shotgun (WGS) entry which is preliminary data.</text>
</comment>
<reference evidence="3 4" key="1">
    <citation type="submission" date="2024-06" db="EMBL/GenBank/DDBJ databases">
        <title>Genomic Encyclopedia of Type Strains, Phase IV (KMG-IV): sequencing the most valuable type-strain genomes for metagenomic binning, comparative biology and taxonomic classification.</title>
        <authorList>
            <person name="Goeker M."/>
        </authorList>
    </citation>
    <scope>NUCLEOTIDE SEQUENCE [LARGE SCALE GENOMIC DNA]</scope>
    <source>
        <strain evidence="3 4">DSM 100124</strain>
    </source>
</reference>
<name>A0ABV2LIK0_9BACL</name>
<feature type="transmembrane region" description="Helical" evidence="1">
    <location>
        <begin position="152"/>
        <end position="173"/>
    </location>
</feature>
<keyword evidence="1" id="KW-0812">Transmembrane</keyword>
<evidence type="ECO:0000313" key="4">
    <source>
        <dbReference type="Proteomes" id="UP001549097"/>
    </source>
</evidence>
<dbReference type="Proteomes" id="UP001549097">
    <property type="component" value="Unassembled WGS sequence"/>
</dbReference>
<keyword evidence="1" id="KW-1133">Transmembrane helix</keyword>
<evidence type="ECO:0000259" key="2">
    <source>
        <dbReference type="Pfam" id="PF02517"/>
    </source>
</evidence>
<dbReference type="InterPro" id="IPR003675">
    <property type="entry name" value="Rce1/LyrA-like_dom"/>
</dbReference>
<accession>A0ABV2LIK0</accession>
<feature type="domain" description="CAAX prenyl protease 2/Lysostaphin resistance protein A-like" evidence="2">
    <location>
        <begin position="125"/>
        <end position="216"/>
    </location>
</feature>
<sequence length="225" mass="25790">MLSLFLLYRTNLKYRSTLSLFIFFLLGLILYILGMDLIAEWGLSIETKIILNRILLLFIILGAVISVKLFKQRVNFFTKMPDWNGEIVFPHHTIKTLTFLMFGLLGSTTILLPLLFIENTSFTRSLLVFALIFSLFNAVLEELLWRGILLSFLREYTSTFYAFLITSVGFGLLHLSIGIPLIMSILFSFGGLFYAFVVLKTNSIYPAIVFHFVINIGMVLNGWIM</sequence>
<dbReference type="Pfam" id="PF02517">
    <property type="entry name" value="Rce1-like"/>
    <property type="match status" value="1"/>
</dbReference>
<dbReference type="GO" id="GO:0006508">
    <property type="term" value="P:proteolysis"/>
    <property type="evidence" value="ECO:0007669"/>
    <property type="project" value="UniProtKB-KW"/>
</dbReference>
<protein>
    <submittedName>
        <fullName evidence="3">Membrane protease YdiL (CAAX protease family)</fullName>
    </submittedName>
</protein>
<feature type="transmembrane region" description="Helical" evidence="1">
    <location>
        <begin position="97"/>
        <end position="116"/>
    </location>
</feature>
<evidence type="ECO:0000256" key="1">
    <source>
        <dbReference type="SAM" id="Phobius"/>
    </source>
</evidence>
<feature type="transmembrane region" description="Helical" evidence="1">
    <location>
        <begin position="20"/>
        <end position="38"/>
    </location>
</feature>
<proteinExistence type="predicted"/>
<dbReference type="GO" id="GO:0008233">
    <property type="term" value="F:peptidase activity"/>
    <property type="evidence" value="ECO:0007669"/>
    <property type="project" value="UniProtKB-KW"/>
</dbReference>
<dbReference type="RefSeq" id="WP_332873644.1">
    <property type="nucleotide sequence ID" value="NZ_JAEACF010000001.1"/>
</dbReference>
<evidence type="ECO:0000313" key="3">
    <source>
        <dbReference type="EMBL" id="MET3728161.1"/>
    </source>
</evidence>
<keyword evidence="3" id="KW-0378">Hydrolase</keyword>
<organism evidence="3 4">
    <name type="scientific">Fictibacillus halophilus</name>
    <dbReference type="NCBI Taxonomy" id="1610490"/>
    <lineage>
        <taxon>Bacteria</taxon>
        <taxon>Bacillati</taxon>
        <taxon>Bacillota</taxon>
        <taxon>Bacilli</taxon>
        <taxon>Bacillales</taxon>
        <taxon>Fictibacillaceae</taxon>
        <taxon>Fictibacillus</taxon>
    </lineage>
</organism>
<feature type="transmembrane region" description="Helical" evidence="1">
    <location>
        <begin position="204"/>
        <end position="224"/>
    </location>
</feature>